<dbReference type="EMBL" id="JWIN03000001">
    <property type="protein sequence ID" value="KAB1283924.1"/>
    <property type="molecule type" value="Genomic_DNA"/>
</dbReference>
<dbReference type="Proteomes" id="UP000299084">
    <property type="component" value="Unassembled WGS sequence"/>
</dbReference>
<gene>
    <name evidence="4" type="ORF">Cadr_000000983</name>
</gene>
<dbReference type="GO" id="GO:0003727">
    <property type="term" value="F:single-stranded RNA binding"/>
    <property type="evidence" value="ECO:0007669"/>
    <property type="project" value="TreeGrafter"/>
</dbReference>
<evidence type="ECO:0000256" key="1">
    <source>
        <dbReference type="ARBA" id="ARBA00004642"/>
    </source>
</evidence>
<dbReference type="AlphaFoldDB" id="A0A5N4EKY3"/>
<keyword evidence="5" id="KW-1185">Reference proteome</keyword>
<comment type="caution">
    <text evidence="4">The sequence shown here is derived from an EMBL/GenBank/DDBJ whole genome shotgun (WGS) entry which is preliminary data.</text>
</comment>
<evidence type="ECO:0000313" key="4">
    <source>
        <dbReference type="EMBL" id="KAB1283924.1"/>
    </source>
</evidence>
<reference evidence="4 5" key="1">
    <citation type="journal article" date="2019" name="Mol. Ecol. Resour.">
        <title>Improving Illumina assemblies with Hi-C and long reads: an example with the North African dromedary.</title>
        <authorList>
            <person name="Elbers J.P."/>
            <person name="Rogers M.F."/>
            <person name="Perelman P.L."/>
            <person name="Proskuryakova A.A."/>
            <person name="Serdyukova N.A."/>
            <person name="Johnson W.E."/>
            <person name="Horin P."/>
            <person name="Corander J."/>
            <person name="Murphy D."/>
            <person name="Burger P.A."/>
        </authorList>
    </citation>
    <scope>NUCLEOTIDE SEQUENCE [LARGE SCALE GENOMIC DNA]</scope>
    <source>
        <strain evidence="4">Drom800</strain>
        <tissue evidence="4">Blood</tissue>
    </source>
</reference>
<protein>
    <submittedName>
        <fullName evidence="4">Splicing regulator RBM11</fullName>
    </submittedName>
</protein>
<name>A0A5N4EKY3_CAMDR</name>
<evidence type="ECO:0000256" key="3">
    <source>
        <dbReference type="ARBA" id="ARBA00023242"/>
    </source>
</evidence>
<dbReference type="PANTHER" id="PTHR13798">
    <property type="entry name" value="RNA BINDING MOTIF RBM PROTEIN -RELATED"/>
    <property type="match status" value="1"/>
</dbReference>
<accession>A0A5N4EKY3</accession>
<dbReference type="Gene3D" id="3.30.70.330">
    <property type="match status" value="1"/>
</dbReference>
<dbReference type="InterPro" id="IPR052285">
    <property type="entry name" value="NEXT_complex_subunit"/>
</dbReference>
<sequence>MFPAQEEADRTVFVGNLEARVREEILYELFLQHPESVSYAIALLNGIRLYGRPINVQYRFAELNILEETSNS</sequence>
<evidence type="ECO:0000256" key="2">
    <source>
        <dbReference type="ARBA" id="ARBA00022884"/>
    </source>
</evidence>
<dbReference type="InterPro" id="IPR035979">
    <property type="entry name" value="RBD_domain_sf"/>
</dbReference>
<proteinExistence type="predicted"/>
<dbReference type="GO" id="GO:0000381">
    <property type="term" value="P:regulation of alternative mRNA splicing, via spliceosome"/>
    <property type="evidence" value="ECO:0007669"/>
    <property type="project" value="TreeGrafter"/>
</dbReference>
<evidence type="ECO:0000313" key="5">
    <source>
        <dbReference type="Proteomes" id="UP000299084"/>
    </source>
</evidence>
<comment type="subcellular location">
    <subcellularLocation>
        <location evidence="1">Nucleus</location>
        <location evidence="1">Nucleoplasm</location>
    </subcellularLocation>
</comment>
<dbReference type="GO" id="GO:0005654">
    <property type="term" value="C:nucleoplasm"/>
    <property type="evidence" value="ECO:0007669"/>
    <property type="project" value="UniProtKB-SubCell"/>
</dbReference>
<keyword evidence="3" id="KW-0539">Nucleus</keyword>
<dbReference type="SUPFAM" id="SSF54928">
    <property type="entry name" value="RNA-binding domain, RBD"/>
    <property type="match status" value="1"/>
</dbReference>
<organism evidence="4 5">
    <name type="scientific">Camelus dromedarius</name>
    <name type="common">Dromedary</name>
    <name type="synonym">Arabian camel</name>
    <dbReference type="NCBI Taxonomy" id="9838"/>
    <lineage>
        <taxon>Eukaryota</taxon>
        <taxon>Metazoa</taxon>
        <taxon>Chordata</taxon>
        <taxon>Craniata</taxon>
        <taxon>Vertebrata</taxon>
        <taxon>Euteleostomi</taxon>
        <taxon>Mammalia</taxon>
        <taxon>Eutheria</taxon>
        <taxon>Laurasiatheria</taxon>
        <taxon>Artiodactyla</taxon>
        <taxon>Tylopoda</taxon>
        <taxon>Camelidae</taxon>
        <taxon>Camelus</taxon>
    </lineage>
</organism>
<keyword evidence="2" id="KW-0694">RNA-binding</keyword>
<dbReference type="PANTHER" id="PTHR13798:SF5">
    <property type="entry name" value="SPLICING REGULATOR RBM11"/>
    <property type="match status" value="1"/>
</dbReference>
<dbReference type="InterPro" id="IPR012677">
    <property type="entry name" value="Nucleotide-bd_a/b_plait_sf"/>
</dbReference>